<keyword evidence="7" id="KW-1185">Reference proteome</keyword>
<dbReference type="SMART" id="SM01340">
    <property type="entry name" value="DNA_mis_repair"/>
    <property type="match status" value="1"/>
</dbReference>
<comment type="similarity">
    <text evidence="1">Belongs to the DNA mismatch repair MutL/HexB family.</text>
</comment>
<dbReference type="AlphaFoldDB" id="A0A0C2H682"/>
<dbReference type="OrthoDB" id="10254304at2759"/>
<dbReference type="InterPro" id="IPR014790">
    <property type="entry name" value="MutL_C"/>
</dbReference>
<gene>
    <name evidence="6" type="ORF">ANCDUO_02631</name>
</gene>
<protein>
    <submittedName>
        <fullName evidence="6">DNA mismatch repair protein</fullName>
    </submittedName>
</protein>
<dbReference type="Gene3D" id="3.30.565.10">
    <property type="entry name" value="Histidine kinase-like ATPase, C-terminal domain"/>
    <property type="match status" value="1"/>
</dbReference>
<dbReference type="Pfam" id="PF08676">
    <property type="entry name" value="MutL_C"/>
    <property type="match status" value="1"/>
</dbReference>
<dbReference type="Gene3D" id="3.30.230.10">
    <property type="match status" value="1"/>
</dbReference>
<dbReference type="GO" id="GO:0032389">
    <property type="term" value="C:MutLalpha complex"/>
    <property type="evidence" value="ECO:0007669"/>
    <property type="project" value="TreeGrafter"/>
</dbReference>
<reference evidence="6 7" key="1">
    <citation type="submission" date="2013-12" db="EMBL/GenBank/DDBJ databases">
        <title>Draft genome of the parsitic nematode Ancylostoma duodenale.</title>
        <authorList>
            <person name="Mitreva M."/>
        </authorList>
    </citation>
    <scope>NUCLEOTIDE SEQUENCE [LARGE SCALE GENOMIC DNA]</scope>
    <source>
        <strain evidence="6 7">Zhejiang</strain>
    </source>
</reference>
<dbReference type="CDD" id="cd16926">
    <property type="entry name" value="HATPase_MutL-MLH-PMS-like"/>
    <property type="match status" value="1"/>
</dbReference>
<dbReference type="FunFam" id="3.30.565.10:FF:000017">
    <property type="entry name" value="PMS1 homolog 1, mismatch repair system component"/>
    <property type="match status" value="1"/>
</dbReference>
<dbReference type="InterPro" id="IPR042121">
    <property type="entry name" value="MutL_C_regsub"/>
</dbReference>
<dbReference type="SUPFAM" id="SSF55874">
    <property type="entry name" value="ATPase domain of HSP90 chaperone/DNA topoisomerase II/histidine kinase"/>
    <property type="match status" value="1"/>
</dbReference>
<dbReference type="Gene3D" id="3.30.1540.20">
    <property type="entry name" value="MutL, C-terminal domain, dimerisation subdomain"/>
    <property type="match status" value="1"/>
</dbReference>
<dbReference type="SMART" id="SM00853">
    <property type="entry name" value="MutL_C"/>
    <property type="match status" value="1"/>
</dbReference>
<dbReference type="PANTHER" id="PTHR10073">
    <property type="entry name" value="DNA MISMATCH REPAIR PROTEIN MLH, PMS, MUTL"/>
    <property type="match status" value="1"/>
</dbReference>
<dbReference type="EMBL" id="KN726859">
    <property type="protein sequence ID" value="KIH67039.1"/>
    <property type="molecule type" value="Genomic_DNA"/>
</dbReference>
<evidence type="ECO:0000313" key="7">
    <source>
        <dbReference type="Proteomes" id="UP000054047"/>
    </source>
</evidence>
<dbReference type="GO" id="GO:0140664">
    <property type="term" value="F:ATP-dependent DNA damage sensor activity"/>
    <property type="evidence" value="ECO:0007669"/>
    <property type="project" value="InterPro"/>
</dbReference>
<dbReference type="PROSITE" id="PS00058">
    <property type="entry name" value="DNA_MISMATCH_REPAIR_1"/>
    <property type="match status" value="1"/>
</dbReference>
<feature type="domain" description="MutL C-terminal dimerisation" evidence="4">
    <location>
        <begin position="670"/>
        <end position="791"/>
    </location>
</feature>
<dbReference type="PANTHER" id="PTHR10073:SF52">
    <property type="entry name" value="MISMATCH REPAIR ENDONUCLEASE PMS2"/>
    <property type="match status" value="1"/>
</dbReference>
<sequence>MSDGDGGKKEVYRIESDVSARISTAQVIVSLSGAVRQLIDNSLDASAQSIEIRAKNNGFESVEVIDDGTGINADSFTSLCKPHSTSKLTGINDFSTLSTLGFRGEALNALCALASLTVITRDRSASVGSKLRFDHSGNIVDQSSVARSIGTTVLVENLFETLPVRRKEYEKTAKKEFGRLLTAIQSFALSRPDVKFICSNTVAGKRVQSVCTPGKATVREVVLNLFGGRTDKNKMVEVVRCLPTDEVASIHGIDPKNTSAYVDIEMNGFVSSCEHGFGRSSADRQFIYMNQRPVDYPKICRVINEVYQQYNRSQYPTLVLYVEVPPGEIDVNVTPDKRMVFFEREKELLALIRSSFLATFHPLLGSYTSVGDKVTNTDFEDTHRSTTPLSKPNTPLSAQSALISFLKSNSAKAHSPTYAPPQPKRCRTEEGHSTKTSSAGMKTIEDFAFKPISRNILTEEVNTPSTTSCGASTPNDERNLCTPPSSSSKKKQVRERSPSNNKSSGTWLLMFTFEPTAAFHHFVGSDAFAELTNQRRTFNPQLTRNLSRGFELDIGKDAAVIEKMERTMDQEDPCTSTAELAESDSHEHINDITPSQCVQRSTTFFRTQQTVPFSMKALKDRLDRIRATTKEEQASQIMEFTASIAPGENTLAEEELDRILKKTDFAQMSVIGQFNKGFIITRLRNHLFLVDQHASDEKYNFERFQKKARVETQKLLHPKHLDLGAVQESVLKDNLDVLEANGFGFEFQEKDIEEILAVVSEFPGVMYRPAKLRRIFASRACRKSVMIGTALTTSQMQTIVTHLGTLDQPWFVPLLYECILRTALMAAQLFDTLWTFVKLHLKVVYNHDLLTGREYRNDLCVTPAA</sequence>
<evidence type="ECO:0000313" key="6">
    <source>
        <dbReference type="EMBL" id="KIH67039.1"/>
    </source>
</evidence>
<dbReference type="CDD" id="cd03484">
    <property type="entry name" value="MutL_Trans_hPMS_2_like"/>
    <property type="match status" value="1"/>
</dbReference>
<dbReference type="Proteomes" id="UP000054047">
    <property type="component" value="Unassembled WGS sequence"/>
</dbReference>
<dbReference type="Gene3D" id="3.30.1370.100">
    <property type="entry name" value="MutL, C-terminal domain, regulatory subdomain"/>
    <property type="match status" value="1"/>
</dbReference>
<dbReference type="SUPFAM" id="SSF54211">
    <property type="entry name" value="Ribosomal protein S5 domain 2-like"/>
    <property type="match status" value="1"/>
</dbReference>
<evidence type="ECO:0000256" key="3">
    <source>
        <dbReference type="SAM" id="MobiDB-lite"/>
    </source>
</evidence>
<organism evidence="6 7">
    <name type="scientific">Ancylostoma duodenale</name>
    <dbReference type="NCBI Taxonomy" id="51022"/>
    <lineage>
        <taxon>Eukaryota</taxon>
        <taxon>Metazoa</taxon>
        <taxon>Ecdysozoa</taxon>
        <taxon>Nematoda</taxon>
        <taxon>Chromadorea</taxon>
        <taxon>Rhabditida</taxon>
        <taxon>Rhabditina</taxon>
        <taxon>Rhabditomorpha</taxon>
        <taxon>Strongyloidea</taxon>
        <taxon>Ancylostomatidae</taxon>
        <taxon>Ancylostomatinae</taxon>
        <taxon>Ancylostoma</taxon>
    </lineage>
</organism>
<feature type="domain" description="DNA mismatch repair protein S5" evidence="5">
    <location>
        <begin position="247"/>
        <end position="361"/>
    </location>
</feature>
<evidence type="ECO:0000256" key="2">
    <source>
        <dbReference type="ARBA" id="ARBA00022763"/>
    </source>
</evidence>
<keyword evidence="2" id="KW-0227">DNA damage</keyword>
<feature type="compositionally biased region" description="Polar residues" evidence="3">
    <location>
        <begin position="460"/>
        <end position="474"/>
    </location>
</feature>
<dbReference type="GO" id="GO:0030983">
    <property type="term" value="F:mismatched DNA binding"/>
    <property type="evidence" value="ECO:0007669"/>
    <property type="project" value="InterPro"/>
</dbReference>
<dbReference type="InterPro" id="IPR002099">
    <property type="entry name" value="MutL/Mlh/PMS"/>
</dbReference>
<dbReference type="Pfam" id="PF01119">
    <property type="entry name" value="DNA_mis_repair"/>
    <property type="match status" value="1"/>
</dbReference>
<dbReference type="GO" id="GO:0005524">
    <property type="term" value="F:ATP binding"/>
    <property type="evidence" value="ECO:0007669"/>
    <property type="project" value="InterPro"/>
</dbReference>
<dbReference type="InterPro" id="IPR020568">
    <property type="entry name" value="Ribosomal_Su5_D2-typ_SF"/>
</dbReference>
<evidence type="ECO:0000259" key="5">
    <source>
        <dbReference type="SMART" id="SM01340"/>
    </source>
</evidence>
<name>A0A0C2H682_9BILA</name>
<accession>A0A0C2H682</accession>
<evidence type="ECO:0000259" key="4">
    <source>
        <dbReference type="SMART" id="SM00853"/>
    </source>
</evidence>
<feature type="region of interest" description="Disordered" evidence="3">
    <location>
        <begin position="412"/>
        <end position="440"/>
    </location>
</feature>
<dbReference type="InterPro" id="IPR042120">
    <property type="entry name" value="MutL_C_dimsub"/>
</dbReference>
<dbReference type="InterPro" id="IPR014762">
    <property type="entry name" value="DNA_mismatch_repair_CS"/>
</dbReference>
<evidence type="ECO:0000256" key="1">
    <source>
        <dbReference type="ARBA" id="ARBA00006082"/>
    </source>
</evidence>
<dbReference type="GO" id="GO:0016887">
    <property type="term" value="F:ATP hydrolysis activity"/>
    <property type="evidence" value="ECO:0007669"/>
    <property type="project" value="InterPro"/>
</dbReference>
<dbReference type="SUPFAM" id="SSF118116">
    <property type="entry name" value="DNA mismatch repair protein MutL"/>
    <property type="match status" value="1"/>
</dbReference>
<dbReference type="NCBIfam" id="TIGR00585">
    <property type="entry name" value="mutl"/>
    <property type="match status" value="1"/>
</dbReference>
<dbReference type="InterPro" id="IPR036890">
    <property type="entry name" value="HATPase_C_sf"/>
</dbReference>
<dbReference type="InterPro" id="IPR013507">
    <property type="entry name" value="DNA_mismatch_S5_2-like"/>
</dbReference>
<dbReference type="InterPro" id="IPR037198">
    <property type="entry name" value="MutL_C_sf"/>
</dbReference>
<dbReference type="Pfam" id="PF13589">
    <property type="entry name" value="HATPase_c_3"/>
    <property type="match status" value="1"/>
</dbReference>
<feature type="region of interest" description="Disordered" evidence="3">
    <location>
        <begin position="458"/>
        <end position="505"/>
    </location>
</feature>
<proteinExistence type="inferred from homology"/>
<dbReference type="GO" id="GO:0006298">
    <property type="term" value="P:mismatch repair"/>
    <property type="evidence" value="ECO:0007669"/>
    <property type="project" value="InterPro"/>
</dbReference>
<dbReference type="InterPro" id="IPR014721">
    <property type="entry name" value="Ribsml_uS5_D2-typ_fold_subgr"/>
</dbReference>
<dbReference type="InterPro" id="IPR038973">
    <property type="entry name" value="MutL/Mlh/Pms-like"/>
</dbReference>